<name>X6NQY2_RETFI</name>
<protein>
    <recommendedName>
        <fullName evidence="2">Outer membrane protein beta-barrel domain-containing protein</fullName>
    </recommendedName>
</protein>
<dbReference type="Gene3D" id="2.40.160.20">
    <property type="match status" value="1"/>
</dbReference>
<proteinExistence type="predicted"/>
<feature type="domain" description="Outer membrane protein beta-barrel" evidence="2">
    <location>
        <begin position="232"/>
        <end position="372"/>
    </location>
</feature>
<accession>X6NQY2</accession>
<keyword evidence="1" id="KW-0732">Signal</keyword>
<comment type="caution">
    <text evidence="3">The sequence shown here is derived from an EMBL/GenBank/DDBJ whole genome shotgun (WGS) entry which is preliminary data.</text>
</comment>
<dbReference type="InterPro" id="IPR027385">
    <property type="entry name" value="Beta-barrel_OMP"/>
</dbReference>
<evidence type="ECO:0000313" key="4">
    <source>
        <dbReference type="Proteomes" id="UP000023152"/>
    </source>
</evidence>
<dbReference type="SUPFAM" id="SSF56925">
    <property type="entry name" value="OMPA-like"/>
    <property type="match status" value="1"/>
</dbReference>
<gene>
    <name evidence="3" type="ORF">RFI_08804</name>
</gene>
<dbReference type="InterPro" id="IPR011250">
    <property type="entry name" value="OMP/PagP_B-barrel"/>
</dbReference>
<dbReference type="EMBL" id="ASPP01006721">
    <property type="protein sequence ID" value="ETO28328.1"/>
    <property type="molecule type" value="Genomic_DNA"/>
</dbReference>
<keyword evidence="4" id="KW-1185">Reference proteome</keyword>
<sequence>MANFVIKEKSTSTIKTREEAGRKIGRIEALDENPEALGARIEWLAAEIKALTARIAIETEEKRIREIKDSPAYKGESAETVLEIISKVSEFKDGSKEIKIYPAKFDLSESHEAPNPLDKTISLLSDEPVQNLDIKPKISLELYQLDKLIDGDELIHLKPQESEFLKSEDIKDIKNAPIINEKDSKIEDNEYILNVKQLKEVGNYMKRILTIATILCGVSCNLAVAGNSAPYVKVEMGIGMHVNKPHVSRDIQHHIISTWTKKESQPTPQGGYKQTFKVQSFMANLYNDMPISNNIAIYAGGGIGCAEINPLAGKYVGKDGVTSHTYGKASTNFAYNLTAGISFNISKNTKLDIGYRFNDYGKNDATIKTANWRSPYEIQKR</sequence>
<feature type="non-terminal residue" evidence="3">
    <location>
        <position position="381"/>
    </location>
</feature>
<evidence type="ECO:0000259" key="2">
    <source>
        <dbReference type="Pfam" id="PF13505"/>
    </source>
</evidence>
<evidence type="ECO:0000256" key="1">
    <source>
        <dbReference type="ARBA" id="ARBA00022729"/>
    </source>
</evidence>
<dbReference type="Proteomes" id="UP000023152">
    <property type="component" value="Unassembled WGS sequence"/>
</dbReference>
<reference evidence="3 4" key="1">
    <citation type="journal article" date="2013" name="Curr. Biol.">
        <title>The Genome of the Foraminiferan Reticulomyxa filosa.</title>
        <authorList>
            <person name="Glockner G."/>
            <person name="Hulsmann N."/>
            <person name="Schleicher M."/>
            <person name="Noegel A.A."/>
            <person name="Eichinger L."/>
            <person name="Gallinger C."/>
            <person name="Pawlowski J."/>
            <person name="Sierra R."/>
            <person name="Euteneuer U."/>
            <person name="Pillet L."/>
            <person name="Moustafa A."/>
            <person name="Platzer M."/>
            <person name="Groth M."/>
            <person name="Szafranski K."/>
            <person name="Schliwa M."/>
        </authorList>
    </citation>
    <scope>NUCLEOTIDE SEQUENCE [LARGE SCALE GENOMIC DNA]</scope>
</reference>
<evidence type="ECO:0000313" key="3">
    <source>
        <dbReference type="EMBL" id="ETO28328.1"/>
    </source>
</evidence>
<organism evidence="3 4">
    <name type="scientific">Reticulomyxa filosa</name>
    <dbReference type="NCBI Taxonomy" id="46433"/>
    <lineage>
        <taxon>Eukaryota</taxon>
        <taxon>Sar</taxon>
        <taxon>Rhizaria</taxon>
        <taxon>Retaria</taxon>
        <taxon>Foraminifera</taxon>
        <taxon>Monothalamids</taxon>
        <taxon>Reticulomyxidae</taxon>
        <taxon>Reticulomyxa</taxon>
    </lineage>
</organism>
<dbReference type="Pfam" id="PF13505">
    <property type="entry name" value="OMP_b-brl"/>
    <property type="match status" value="1"/>
</dbReference>
<dbReference type="AlphaFoldDB" id="X6NQY2"/>